<dbReference type="PANTHER" id="PTHR32031">
    <property type="entry name" value="FNIP REPEAT-CONTAINING PROTEIN-RELATED-RELATED"/>
    <property type="match status" value="1"/>
</dbReference>
<dbReference type="Proteomes" id="UP000002195">
    <property type="component" value="Unassembled WGS sequence"/>
</dbReference>
<proteinExistence type="predicted"/>
<dbReference type="dictyBase" id="DDB_G0275103"/>
<dbReference type="InterPro" id="IPR052697">
    <property type="entry name" value="FNIP_repeat"/>
</dbReference>
<keyword evidence="1" id="KW-0862">Zinc</keyword>
<dbReference type="HOGENOM" id="CLU_459630_0_0_1"/>
<accession>Q554E4</accession>
<dbReference type="RefSeq" id="XP_643767.1">
    <property type="nucleotide sequence ID" value="XM_638675.1"/>
</dbReference>
<evidence type="ECO:0000256" key="1">
    <source>
        <dbReference type="PROSITE-ProRule" id="PRU00024"/>
    </source>
</evidence>
<accession>Q86I12</accession>
<keyword evidence="1" id="KW-0479">Metal-binding</keyword>
<dbReference type="PaxDb" id="44689-DDB0167464"/>
<dbReference type="Pfam" id="PF05725">
    <property type="entry name" value="FNIP"/>
    <property type="match status" value="3"/>
</dbReference>
<dbReference type="InterPro" id="IPR000315">
    <property type="entry name" value="Znf_B-box"/>
</dbReference>
<feature type="domain" description="B box-type" evidence="2">
    <location>
        <begin position="9"/>
        <end position="49"/>
    </location>
</feature>
<reference evidence="3 4" key="1">
    <citation type="journal article" date="2005" name="Nature">
        <title>The genome of the social amoeba Dictyostelium discoideum.</title>
        <authorList>
            <consortium name="The Dictyostelium discoideum Sequencing Consortium"/>
            <person name="Eichinger L."/>
            <person name="Pachebat J.A."/>
            <person name="Glockner G."/>
            <person name="Rajandream M.A."/>
            <person name="Sucgang R."/>
            <person name="Berriman M."/>
            <person name="Song J."/>
            <person name="Olsen R."/>
            <person name="Szafranski K."/>
            <person name="Xu Q."/>
            <person name="Tunggal B."/>
            <person name="Kummerfeld S."/>
            <person name="Madera M."/>
            <person name="Konfortov B.A."/>
            <person name="Rivero F."/>
            <person name="Bankier A.T."/>
            <person name="Lehmann R."/>
            <person name="Hamlin N."/>
            <person name="Davies R."/>
            <person name="Gaudet P."/>
            <person name="Fey P."/>
            <person name="Pilcher K."/>
            <person name="Chen G."/>
            <person name="Saunders D."/>
            <person name="Sodergren E."/>
            <person name="Davis P."/>
            <person name="Kerhornou A."/>
            <person name="Nie X."/>
            <person name="Hall N."/>
            <person name="Anjard C."/>
            <person name="Hemphill L."/>
            <person name="Bason N."/>
            <person name="Farbrother P."/>
            <person name="Desany B."/>
            <person name="Just E."/>
            <person name="Morio T."/>
            <person name="Rost R."/>
            <person name="Churcher C."/>
            <person name="Cooper J."/>
            <person name="Haydock S."/>
            <person name="van Driessche N."/>
            <person name="Cronin A."/>
            <person name="Goodhead I."/>
            <person name="Muzny D."/>
            <person name="Mourier T."/>
            <person name="Pain A."/>
            <person name="Lu M."/>
            <person name="Harper D."/>
            <person name="Lindsay R."/>
            <person name="Hauser H."/>
            <person name="James K."/>
            <person name="Quiles M."/>
            <person name="Madan Babu M."/>
            <person name="Saito T."/>
            <person name="Buchrieser C."/>
            <person name="Wardroper A."/>
            <person name="Felder M."/>
            <person name="Thangavelu M."/>
            <person name="Johnson D."/>
            <person name="Knights A."/>
            <person name="Loulseged H."/>
            <person name="Mungall K."/>
            <person name="Oliver K."/>
            <person name="Price C."/>
            <person name="Quail M.A."/>
            <person name="Urushihara H."/>
            <person name="Hernandez J."/>
            <person name="Rabbinowitsch E."/>
            <person name="Steffen D."/>
            <person name="Sanders M."/>
            <person name="Ma J."/>
            <person name="Kohara Y."/>
            <person name="Sharp S."/>
            <person name="Simmonds M."/>
            <person name="Spiegler S."/>
            <person name="Tivey A."/>
            <person name="Sugano S."/>
            <person name="White B."/>
            <person name="Walker D."/>
            <person name="Woodward J."/>
            <person name="Winckler T."/>
            <person name="Tanaka Y."/>
            <person name="Shaulsky G."/>
            <person name="Schleicher M."/>
            <person name="Weinstock G."/>
            <person name="Rosenthal A."/>
            <person name="Cox E.C."/>
            <person name="Chisholm R.L."/>
            <person name="Gibbs R."/>
            <person name="Loomis W.F."/>
            <person name="Platzer M."/>
            <person name="Kay R.R."/>
            <person name="Williams J."/>
            <person name="Dear P.H."/>
            <person name="Noegel A.A."/>
            <person name="Barrell B."/>
            <person name="Kuspa A."/>
        </authorList>
    </citation>
    <scope>NUCLEOTIDE SEQUENCE [LARGE SCALE GENOMIC DNA]</scope>
    <source>
        <strain evidence="3 4">AX4</strain>
    </source>
</reference>
<dbReference type="PANTHER" id="PTHR32031:SF47">
    <property type="entry name" value="B BOX-TYPE DOMAIN-CONTAINING PROTEIN-RELATED"/>
    <property type="match status" value="1"/>
</dbReference>
<dbReference type="AlphaFoldDB" id="Q86I12"/>
<keyword evidence="1" id="KW-0863">Zinc-finger</keyword>
<dbReference type="GO" id="GO:0008270">
    <property type="term" value="F:zinc ion binding"/>
    <property type="evidence" value="ECO:0007669"/>
    <property type="project" value="UniProtKB-KW"/>
</dbReference>
<dbReference type="VEuPathDB" id="AmoebaDB:DDB_G0275103"/>
<keyword evidence="4" id="KW-1185">Reference proteome</keyword>
<dbReference type="GeneID" id="8619812"/>
<dbReference type="PhylomeDB" id="Q86I12"/>
<name>Q86I12_DICDI</name>
<evidence type="ECO:0000313" key="4">
    <source>
        <dbReference type="Proteomes" id="UP000002195"/>
    </source>
</evidence>
<dbReference type="PROSITE" id="PS50119">
    <property type="entry name" value="ZF_BBOX"/>
    <property type="match status" value="1"/>
</dbReference>
<comment type="caution">
    <text evidence="3">The sequence shown here is derived from an EMBL/GenBank/DDBJ whole genome shotgun (WGS) entry which is preliminary data.</text>
</comment>
<dbReference type="KEGG" id="ddi:DDB_G0275103"/>
<evidence type="ECO:0000313" key="3">
    <source>
        <dbReference type="EMBL" id="EAL69832.1"/>
    </source>
</evidence>
<dbReference type="SMR" id="Q86I12"/>
<protein>
    <recommendedName>
        <fullName evidence="2">B box-type domain-containing protein</fullName>
    </recommendedName>
</protein>
<organism evidence="3 4">
    <name type="scientific">Dictyostelium discoideum</name>
    <name type="common">Social amoeba</name>
    <dbReference type="NCBI Taxonomy" id="44689"/>
    <lineage>
        <taxon>Eukaryota</taxon>
        <taxon>Amoebozoa</taxon>
        <taxon>Evosea</taxon>
        <taxon>Eumycetozoa</taxon>
        <taxon>Dictyostelia</taxon>
        <taxon>Dictyosteliales</taxon>
        <taxon>Dictyosteliaceae</taxon>
        <taxon>Dictyostelium</taxon>
    </lineage>
</organism>
<gene>
    <name evidence="3" type="ORF">DDB_G0275103</name>
</gene>
<dbReference type="SUPFAM" id="SSF57845">
    <property type="entry name" value="B-box zinc-binding domain"/>
    <property type="match status" value="1"/>
</dbReference>
<sequence length="594" mass="68838">MNYYFNLECPHHMEQICYFFCYTCRTQYCGHCSFSDKHLKSKGHKVADIKEEVENYFLFSGYILENSKKMKSDIESIHNEIKNSNDLIRKELSELQEEVIMKINEIFKKKYQQINECDKSNEDILKTFFEEIDKIISKLTQLRQMGIRTNEQEIISQFGNYYEVFSKENNLLKNPHFSKCEITKLNEIEILNNPISIEIKNFEYKEEFLMKKQYLLCNEEIKNDTDMVLLAKNVDTLNLKIPPETKSIAYFDDKIPFNGEPIKSTKIGTLNFFSNAPSISKDTIPKNNIHTLYFSFGYNKLIEPGVIPENIKIIHFGNIENKVLVEGSIPNTVETIHFHGEFKLKLEKNIIPNNVKTLHFYDVKNILKKGSIPEFVNSVNLHDGFENDFDDFLSKGCSILSVHNITSPLPIMHEGKVDTIFFNDGYDHKIEKNHIPKGVKTIHFHNINKPLIKGSIPKSVETIILEKGFNQPLPPFIIPNNVIRMEIGAIQSKLEKGSLPESVENLQFKKGFNQIITKDLLLNNNKLISVEFSDILKRIDLDSLPPSLKELKFVSNFSHPKDIKYVTVPPKFVKEFINSGVRPEVINQSFFNTL</sequence>
<dbReference type="InParanoid" id="Q86I12"/>
<dbReference type="CDD" id="cd19756">
    <property type="entry name" value="Bbox2"/>
    <property type="match status" value="1"/>
</dbReference>
<dbReference type="Gene3D" id="3.30.160.60">
    <property type="entry name" value="Classic Zinc Finger"/>
    <property type="match status" value="1"/>
</dbReference>
<evidence type="ECO:0000259" key="2">
    <source>
        <dbReference type="PROSITE" id="PS50119"/>
    </source>
</evidence>
<dbReference type="InterPro" id="IPR008615">
    <property type="entry name" value="FNIP"/>
</dbReference>
<dbReference type="EMBL" id="AAFI02000013">
    <property type="protein sequence ID" value="EAL69832.1"/>
    <property type="molecule type" value="Genomic_DNA"/>
</dbReference>